<name>A0A1I3J820_9RHOB</name>
<protein>
    <submittedName>
        <fullName evidence="1">Uncharacterized protein</fullName>
    </submittedName>
</protein>
<dbReference type="Proteomes" id="UP000199110">
    <property type="component" value="Unassembled WGS sequence"/>
</dbReference>
<keyword evidence="2" id="KW-1185">Reference proteome</keyword>
<dbReference type="STRING" id="390807.SAMN04488095_1232"/>
<sequence>MVNDLDKQDNWAAKMRARKPPSVGLDWRPDNTLNLSLSGDWARIFKASGNVSVSNGLMAQAAILGSQGKRTDQEATNFVTGYVDAMAPQDAAEALLLTQMAATHQATLMLARRRNDAETLPQQDAAERALNKLARTYAAQMETLKRYRSKGQQTVRVERVNVESGGQAIVGNVETGGACRRTG</sequence>
<dbReference type="AlphaFoldDB" id="A0A1I3J820"/>
<gene>
    <name evidence="1" type="ORF">SAMN04488095_1232</name>
</gene>
<dbReference type="EMBL" id="FORA01000001">
    <property type="protein sequence ID" value="SFI56035.1"/>
    <property type="molecule type" value="Genomic_DNA"/>
</dbReference>
<evidence type="ECO:0000313" key="1">
    <source>
        <dbReference type="EMBL" id="SFI56035.1"/>
    </source>
</evidence>
<evidence type="ECO:0000313" key="2">
    <source>
        <dbReference type="Proteomes" id="UP000199110"/>
    </source>
</evidence>
<organism evidence="1 2">
    <name type="scientific">Jannaschia pohangensis</name>
    <dbReference type="NCBI Taxonomy" id="390807"/>
    <lineage>
        <taxon>Bacteria</taxon>
        <taxon>Pseudomonadati</taxon>
        <taxon>Pseudomonadota</taxon>
        <taxon>Alphaproteobacteria</taxon>
        <taxon>Rhodobacterales</taxon>
        <taxon>Roseobacteraceae</taxon>
        <taxon>Jannaschia</taxon>
    </lineage>
</organism>
<proteinExistence type="predicted"/>
<reference evidence="1 2" key="1">
    <citation type="submission" date="2016-10" db="EMBL/GenBank/DDBJ databases">
        <authorList>
            <person name="de Groot N.N."/>
        </authorList>
    </citation>
    <scope>NUCLEOTIDE SEQUENCE [LARGE SCALE GENOMIC DNA]</scope>
    <source>
        <strain evidence="1 2">DSM 19073</strain>
    </source>
</reference>
<accession>A0A1I3J820</accession>